<evidence type="ECO:0000313" key="2">
    <source>
        <dbReference type="Proteomes" id="UP000192328"/>
    </source>
</evidence>
<comment type="caution">
    <text evidence="1">The sequence shown here is derived from an EMBL/GenBank/DDBJ whole genome shotgun (WGS) entry which is preliminary data.</text>
</comment>
<reference evidence="1" key="1">
    <citation type="submission" date="2017-04" db="EMBL/GenBank/DDBJ databases">
        <authorList>
            <person name="Varghese N."/>
            <person name="Submissions S."/>
        </authorList>
    </citation>
    <scope>NUCLEOTIDE SEQUENCE</scope>
    <source>
        <strain evidence="1">WTE2008</strain>
    </source>
</reference>
<name>A0AC61PHT5_9FIRM</name>
<keyword evidence="2" id="KW-1185">Reference proteome</keyword>
<accession>A0AC61PHT5</accession>
<sequence>MFIQHPGHAEFLIENENGVRIVTDPYDARCGYPLYKTAADIALVSHHHHDHDAVENLTGKPRIIDTDGVFRPEPDVKVTAIRAFHDDAGGSKRGETLLFLIETEGLRIVHLGDLGCELNQDQLATLKNPDVLMIPVGGFYTIDAEMAQKTAEQLNARIILPMHYKTEYNKDWPISGPEAFTALYDPGVICEGAEALRIAKKDMECQPRIVLFK</sequence>
<dbReference type="Proteomes" id="UP000192328">
    <property type="component" value="Unassembled WGS sequence"/>
</dbReference>
<dbReference type="EMBL" id="FWXZ01000001">
    <property type="protein sequence ID" value="SMC36748.1"/>
    <property type="molecule type" value="Genomic_DNA"/>
</dbReference>
<protein>
    <submittedName>
        <fullName evidence="1">L-ascorbate metabolism protein UlaG, beta-lactamase superfamily</fullName>
    </submittedName>
</protein>
<organism evidence="1 2">
    <name type="scientific">Aristaeella lactis</name>
    <dbReference type="NCBI Taxonomy" id="3046383"/>
    <lineage>
        <taxon>Bacteria</taxon>
        <taxon>Bacillati</taxon>
        <taxon>Bacillota</taxon>
        <taxon>Clostridia</taxon>
        <taxon>Eubacteriales</taxon>
        <taxon>Aristaeellaceae</taxon>
        <taxon>Aristaeella</taxon>
    </lineage>
</organism>
<proteinExistence type="predicted"/>
<evidence type="ECO:0000313" key="1">
    <source>
        <dbReference type="EMBL" id="SMC36748.1"/>
    </source>
</evidence>
<gene>
    <name evidence="1" type="ORF">SAMN06297397_0331</name>
</gene>